<dbReference type="InterPro" id="IPR032350">
    <property type="entry name" value="Nbr1_FW"/>
</dbReference>
<feature type="domain" description="Nbr1 FW" evidence="3">
    <location>
        <begin position="110"/>
        <end position="213"/>
    </location>
</feature>
<dbReference type="RefSeq" id="WP_075071205.1">
    <property type="nucleotide sequence ID" value="NZ_LGCM01000046.1"/>
</dbReference>
<reference evidence="4 5" key="1">
    <citation type="submission" date="2015-07" db="EMBL/GenBank/DDBJ databases">
        <title>Genome sequence of Levilinea saccharolytica DSM 16555.</title>
        <authorList>
            <person name="Hemp J."/>
            <person name="Ward L.M."/>
            <person name="Pace L.A."/>
            <person name="Fischer W.W."/>
        </authorList>
    </citation>
    <scope>NUCLEOTIDE SEQUENCE [LARGE SCALE GENOMIC DNA]</scope>
    <source>
        <strain evidence="4 5">KIBI-1</strain>
    </source>
</reference>
<dbReference type="Pfam" id="PF16158">
    <property type="entry name" value="N_BRCA1_IG"/>
    <property type="match status" value="1"/>
</dbReference>
<dbReference type="PANTHER" id="PTHR20930:SF0">
    <property type="entry name" value="PROTEIN ILRUN"/>
    <property type="match status" value="1"/>
</dbReference>
<dbReference type="EMBL" id="LGCM01000046">
    <property type="protein sequence ID" value="KPL79703.1"/>
    <property type="molecule type" value="Genomic_DNA"/>
</dbReference>
<evidence type="ECO:0000313" key="4">
    <source>
        <dbReference type="EMBL" id="KPL79703.1"/>
    </source>
</evidence>
<feature type="chain" id="PRO_5006132971" description="Nbr1 FW domain-containing protein" evidence="2">
    <location>
        <begin position="21"/>
        <end position="390"/>
    </location>
</feature>
<evidence type="ECO:0000256" key="2">
    <source>
        <dbReference type="SAM" id="SignalP"/>
    </source>
</evidence>
<feature type="compositionally biased region" description="Pro residues" evidence="1">
    <location>
        <begin position="75"/>
        <end position="93"/>
    </location>
</feature>
<dbReference type="PROSITE" id="PS51257">
    <property type="entry name" value="PROKAR_LIPOPROTEIN"/>
    <property type="match status" value="1"/>
</dbReference>
<accession>A0A0P6XBV0</accession>
<proteinExistence type="predicted"/>
<name>A0A0P6XBV0_9CHLR</name>
<comment type="caution">
    <text evidence="4">The sequence shown here is derived from an EMBL/GenBank/DDBJ whole genome shotgun (WGS) entry which is preliminary data.</text>
</comment>
<dbReference type="AlphaFoldDB" id="A0A0P6XBV0"/>
<feature type="signal peptide" evidence="2">
    <location>
        <begin position="1"/>
        <end position="20"/>
    </location>
</feature>
<feature type="region of interest" description="Disordered" evidence="1">
    <location>
        <begin position="61"/>
        <end position="93"/>
    </location>
</feature>
<evidence type="ECO:0000259" key="3">
    <source>
        <dbReference type="Pfam" id="PF16158"/>
    </source>
</evidence>
<organism evidence="4 5">
    <name type="scientific">Levilinea saccharolytica</name>
    <dbReference type="NCBI Taxonomy" id="229921"/>
    <lineage>
        <taxon>Bacteria</taxon>
        <taxon>Bacillati</taxon>
        <taxon>Chloroflexota</taxon>
        <taxon>Anaerolineae</taxon>
        <taxon>Anaerolineales</taxon>
        <taxon>Anaerolineaceae</taxon>
        <taxon>Levilinea</taxon>
    </lineage>
</organism>
<dbReference type="Proteomes" id="UP000050501">
    <property type="component" value="Unassembled WGS sequence"/>
</dbReference>
<dbReference type="PANTHER" id="PTHR20930">
    <property type="entry name" value="OVARIAN CARCINOMA ANTIGEN CA125-RELATED"/>
    <property type="match status" value="1"/>
</dbReference>
<sequence length="390" mass="41182">MRTIHPFFRLLALLVFTALACNFPGANTGQVTPTSEGPQATITALAQTIEAGLTQTAITAGNPTLPPTSTAVAPTAPPTNTPQPTRPPATPVPPTAVPCDKAQFVSDVSIPDGTILNLNQSFTKTWRLKNVGSCTWTTSYALVFDSGNAMSGPASQNLPGSVSPGQTIDLSVNLKTPGSAGTYRGNWKLRNASGATFGLGDGANAAFWVEVKVQEGTPSGTSVKYSFVEKYCDADWRSGAGDLDCPGSDGDADGFVRKLDNPKLETGLEAGAMAIETHPEWVDDGYIQGEYPAIAIENGFRFRARVGCLHKEGGSACNVKFLLKYSADGGAWTDLGPADGWLETYDNSVRTLDIDLSSLAGKNVKFLFQVSANGSSGQDWAVWINPRIIK</sequence>
<gene>
    <name evidence="4" type="ORF">ADN01_13475</name>
</gene>
<dbReference type="Gene3D" id="2.60.40.10">
    <property type="entry name" value="Immunoglobulins"/>
    <property type="match status" value="1"/>
</dbReference>
<protein>
    <recommendedName>
        <fullName evidence="3">Nbr1 FW domain-containing protein</fullName>
    </recommendedName>
</protein>
<keyword evidence="2" id="KW-0732">Signal</keyword>
<dbReference type="InterPro" id="IPR013783">
    <property type="entry name" value="Ig-like_fold"/>
</dbReference>
<keyword evidence="5" id="KW-1185">Reference proteome</keyword>
<evidence type="ECO:0000256" key="1">
    <source>
        <dbReference type="SAM" id="MobiDB-lite"/>
    </source>
</evidence>
<dbReference type="STRING" id="229921.ADN01_13475"/>
<dbReference type="CDD" id="cd14947">
    <property type="entry name" value="NBR1_like"/>
    <property type="match status" value="1"/>
</dbReference>
<evidence type="ECO:0000313" key="5">
    <source>
        <dbReference type="Proteomes" id="UP000050501"/>
    </source>
</evidence>